<protein>
    <recommendedName>
        <fullName evidence="4">SRPBCC family protein</fullName>
    </recommendedName>
</protein>
<evidence type="ECO:0000313" key="3">
    <source>
        <dbReference type="Proteomes" id="UP001190700"/>
    </source>
</evidence>
<evidence type="ECO:0008006" key="4">
    <source>
        <dbReference type="Google" id="ProtNLM"/>
    </source>
</evidence>
<dbReference type="EMBL" id="LGRX02000155">
    <property type="protein sequence ID" value="KAK3289373.1"/>
    <property type="molecule type" value="Genomic_DNA"/>
</dbReference>
<dbReference type="SUPFAM" id="SSF55961">
    <property type="entry name" value="Bet v1-like"/>
    <property type="match status" value="1"/>
</dbReference>
<comment type="caution">
    <text evidence="2">The sequence shown here is derived from an EMBL/GenBank/DDBJ whole genome shotgun (WGS) entry which is preliminary data.</text>
</comment>
<reference evidence="2 3" key="1">
    <citation type="journal article" date="2015" name="Genome Biol. Evol.">
        <title>Comparative Genomics of a Bacterivorous Green Alga Reveals Evolutionary Causalities and Consequences of Phago-Mixotrophic Mode of Nutrition.</title>
        <authorList>
            <person name="Burns J.A."/>
            <person name="Paasch A."/>
            <person name="Narechania A."/>
            <person name="Kim E."/>
        </authorList>
    </citation>
    <scope>NUCLEOTIDE SEQUENCE [LARGE SCALE GENOMIC DNA]</scope>
    <source>
        <strain evidence="2">PLY_AMNH</strain>
    </source>
</reference>
<keyword evidence="3" id="KW-1185">Reference proteome</keyword>
<dbReference type="InterPro" id="IPR023393">
    <property type="entry name" value="START-like_dom_sf"/>
</dbReference>
<reference evidence="2" key="2">
    <citation type="submission" date="2023-06" db="EMBL/GenBank/DDBJ databases">
        <title>Long-read-based genome assembly of the green algal bacterivore Cymbomonas tetramitiformis.</title>
        <authorList>
            <person name="Gyaltshen Y."/>
            <person name="Rozenberg A."/>
            <person name="Paasch A."/>
            <person name="Burns J.A."/>
            <person name="Warring S."/>
            <person name="Larson R."/>
            <person name="Maurer-Alcala X."/>
            <person name="Dacks J."/>
            <person name="Kim E."/>
        </authorList>
    </citation>
    <scope>NUCLEOTIDE SEQUENCE</scope>
    <source>
        <strain evidence="2">PLY_AMNH</strain>
    </source>
</reference>
<accession>A0AAE0H3P0</accession>
<evidence type="ECO:0000313" key="1">
    <source>
        <dbReference type="EMBL" id="KAK3252837.1"/>
    </source>
</evidence>
<dbReference type="Proteomes" id="UP001190700">
    <property type="component" value="Unassembled WGS sequence"/>
</dbReference>
<dbReference type="AlphaFoldDB" id="A0AAE0H3P0"/>
<evidence type="ECO:0000313" key="2">
    <source>
        <dbReference type="EMBL" id="KAK3289373.1"/>
    </source>
</evidence>
<sequence length="151" mass="16619">MPNIIRTGDCRATPEVIWAACCFEEFKWEIWDPDLDHISDVNGVLAEGTTFKFKMKDGGKIPFELTAVQKYRTITGKASIISECIFAILQDIKLEPKDAQTTSITYQFSTHGIAAPIVAPLYSSVMVGGVEKGLAKMIELGESAALRGQYL</sequence>
<dbReference type="Gene3D" id="3.30.530.20">
    <property type="match status" value="1"/>
</dbReference>
<organism evidence="2 3">
    <name type="scientific">Cymbomonas tetramitiformis</name>
    <dbReference type="NCBI Taxonomy" id="36881"/>
    <lineage>
        <taxon>Eukaryota</taxon>
        <taxon>Viridiplantae</taxon>
        <taxon>Chlorophyta</taxon>
        <taxon>Pyramimonadophyceae</taxon>
        <taxon>Pyramimonadales</taxon>
        <taxon>Pyramimonadaceae</taxon>
        <taxon>Cymbomonas</taxon>
    </lineage>
</organism>
<proteinExistence type="predicted"/>
<dbReference type="EMBL" id="LGRX02025149">
    <property type="protein sequence ID" value="KAK3252837.1"/>
    <property type="molecule type" value="Genomic_DNA"/>
</dbReference>
<name>A0AAE0H3P0_9CHLO</name>
<gene>
    <name evidence="2" type="ORF">CYMTET_3192</name>
    <name evidence="1" type="ORF">CYMTET_37888</name>
</gene>